<dbReference type="STRING" id="159449.B4N89_22510"/>
<dbReference type="RefSeq" id="WP_078977635.1">
    <property type="nucleotide sequence ID" value="NZ_MWQN01000001.1"/>
</dbReference>
<feature type="compositionally biased region" description="Acidic residues" evidence="5">
    <location>
        <begin position="175"/>
        <end position="195"/>
    </location>
</feature>
<evidence type="ECO:0000256" key="6">
    <source>
        <dbReference type="SAM" id="Phobius"/>
    </source>
</evidence>
<feature type="transmembrane region" description="Helical" evidence="6">
    <location>
        <begin position="23"/>
        <end position="42"/>
    </location>
</feature>
<evidence type="ECO:0000256" key="3">
    <source>
        <dbReference type="ARBA" id="ARBA00022989"/>
    </source>
</evidence>
<dbReference type="OrthoDB" id="5422529at2"/>
<evidence type="ECO:0000256" key="1">
    <source>
        <dbReference type="ARBA" id="ARBA00004141"/>
    </source>
</evidence>
<evidence type="ECO:0000256" key="4">
    <source>
        <dbReference type="ARBA" id="ARBA00023136"/>
    </source>
</evidence>
<dbReference type="AlphaFoldDB" id="A0A1T3P2Z6"/>
<evidence type="ECO:0000313" key="8">
    <source>
        <dbReference type="EMBL" id="OPC83341.1"/>
    </source>
</evidence>
<dbReference type="UniPathway" id="UPA00895"/>
<dbReference type="EMBL" id="MWQN01000001">
    <property type="protein sequence ID" value="OPC83341.1"/>
    <property type="molecule type" value="Genomic_DNA"/>
</dbReference>
<dbReference type="Proteomes" id="UP000190037">
    <property type="component" value="Unassembled WGS sequence"/>
</dbReference>
<dbReference type="Pfam" id="PF07291">
    <property type="entry name" value="MauE"/>
    <property type="match status" value="1"/>
</dbReference>
<feature type="compositionally biased region" description="Basic and acidic residues" evidence="5">
    <location>
        <begin position="196"/>
        <end position="221"/>
    </location>
</feature>
<evidence type="ECO:0000313" key="9">
    <source>
        <dbReference type="Proteomes" id="UP000190037"/>
    </source>
</evidence>
<sequence>MSATAVGPTGARAAGPLAGLRPYVPWIGLAVRLGLAFVWAYAGWEKALDPDQAAYAVRGYDVLPDGLVDPVGYALPYLELGLALLLVLGLGTRLVASLSALLLLVFIAGIAQAWARGLAIDCGCFGGGGPVEPDKTAYLEEILRDCGFLLLAIWLIAFPRTRLSADAWLFPEEPPYAEDFEDEDEDDEDADEDEAHTDADEYRGDANRNPGTRELKGPEIT</sequence>
<dbReference type="GO" id="GO:0030416">
    <property type="term" value="P:methylamine metabolic process"/>
    <property type="evidence" value="ECO:0007669"/>
    <property type="project" value="InterPro"/>
</dbReference>
<evidence type="ECO:0000256" key="5">
    <source>
        <dbReference type="SAM" id="MobiDB-lite"/>
    </source>
</evidence>
<comment type="subcellular location">
    <subcellularLocation>
        <location evidence="1">Membrane</location>
        <topology evidence="1">Multi-pass membrane protein</topology>
    </subcellularLocation>
</comment>
<comment type="caution">
    <text evidence="8">The sequence shown here is derived from an EMBL/GenBank/DDBJ whole genome shotgun (WGS) entry which is preliminary data.</text>
</comment>
<protein>
    <recommendedName>
        <fullName evidence="7">Methylamine utilisation protein MauE domain-containing protein</fullName>
    </recommendedName>
</protein>
<keyword evidence="9" id="KW-1185">Reference proteome</keyword>
<keyword evidence="4 6" id="KW-0472">Membrane</keyword>
<feature type="transmembrane region" description="Helical" evidence="6">
    <location>
        <begin position="71"/>
        <end position="88"/>
    </location>
</feature>
<dbReference type="InterPro" id="IPR009908">
    <property type="entry name" value="Methylamine_util_MauE"/>
</dbReference>
<keyword evidence="2 6" id="KW-0812">Transmembrane</keyword>
<reference evidence="8 9" key="1">
    <citation type="submission" date="2017-03" db="EMBL/GenBank/DDBJ databases">
        <title>Draft genome sequence of Streptomyces scabrisporus NF3, endophyte isolated from Amphipterygium adstringens.</title>
        <authorList>
            <person name="Vazquez M."/>
            <person name="Ceapa C.D."/>
            <person name="Rodriguez Luna D."/>
            <person name="Sanchez Esquivel S."/>
        </authorList>
    </citation>
    <scope>NUCLEOTIDE SEQUENCE [LARGE SCALE GENOMIC DNA]</scope>
    <source>
        <strain evidence="8 9">NF3</strain>
    </source>
</reference>
<dbReference type="GO" id="GO:0016020">
    <property type="term" value="C:membrane"/>
    <property type="evidence" value="ECO:0007669"/>
    <property type="project" value="UniProtKB-SubCell"/>
</dbReference>
<feature type="transmembrane region" description="Helical" evidence="6">
    <location>
        <begin position="95"/>
        <end position="115"/>
    </location>
</feature>
<accession>A0A1T3P2Z6</accession>
<feature type="region of interest" description="Disordered" evidence="5">
    <location>
        <begin position="175"/>
        <end position="221"/>
    </location>
</feature>
<feature type="domain" description="Methylamine utilisation protein MauE" evidence="7">
    <location>
        <begin position="25"/>
        <end position="157"/>
    </location>
</feature>
<keyword evidence="3 6" id="KW-1133">Transmembrane helix</keyword>
<proteinExistence type="predicted"/>
<evidence type="ECO:0000259" key="7">
    <source>
        <dbReference type="Pfam" id="PF07291"/>
    </source>
</evidence>
<evidence type="ECO:0000256" key="2">
    <source>
        <dbReference type="ARBA" id="ARBA00022692"/>
    </source>
</evidence>
<name>A0A1T3P2Z6_9ACTN</name>
<gene>
    <name evidence="8" type="ORF">B4N89_22510</name>
</gene>
<organism evidence="8 9">
    <name type="scientific">Embleya scabrispora</name>
    <dbReference type="NCBI Taxonomy" id="159449"/>
    <lineage>
        <taxon>Bacteria</taxon>
        <taxon>Bacillati</taxon>
        <taxon>Actinomycetota</taxon>
        <taxon>Actinomycetes</taxon>
        <taxon>Kitasatosporales</taxon>
        <taxon>Streptomycetaceae</taxon>
        <taxon>Embleya</taxon>
    </lineage>
</organism>